<gene>
    <name evidence="6" type="ORF">FUAX_46690</name>
</gene>
<reference evidence="6 7" key="1">
    <citation type="submission" date="2021-12" db="EMBL/GenBank/DDBJ databases">
        <title>Genome sequencing of bacteria with rrn-lacking chromosome and rrn-plasmid.</title>
        <authorList>
            <person name="Anda M."/>
            <person name="Iwasaki W."/>
        </authorList>
    </citation>
    <scope>NUCLEOTIDE SEQUENCE [LARGE SCALE GENOMIC DNA]</scope>
    <source>
        <strain evidence="6 7">DSM 100852</strain>
        <plasmid evidence="6 7">pFA3</plasmid>
    </source>
</reference>
<comment type="catalytic activity">
    <reaction evidence="1">
        <text>Hydrolysis of alpha-(2-&gt;3)-, alpha-(2-&gt;6)-, alpha-(2-&gt;8)- glycosidic linkages of terminal sialic acid residues in oligosaccharides, glycoproteins, glycolipids, colominic acid and synthetic substrates.</text>
        <dbReference type="EC" id="3.2.1.18"/>
    </reaction>
</comment>
<proteinExistence type="inferred from homology"/>
<accession>A0AAU9CWF5</accession>
<evidence type="ECO:0000313" key="7">
    <source>
        <dbReference type="Proteomes" id="UP001348817"/>
    </source>
</evidence>
<dbReference type="GO" id="GO:0005737">
    <property type="term" value="C:cytoplasm"/>
    <property type="evidence" value="ECO:0007669"/>
    <property type="project" value="TreeGrafter"/>
</dbReference>
<dbReference type="GO" id="GO:0004308">
    <property type="term" value="F:exo-alpha-sialidase activity"/>
    <property type="evidence" value="ECO:0007669"/>
    <property type="project" value="UniProtKB-EC"/>
</dbReference>
<protein>
    <recommendedName>
        <fullName evidence="3">exo-alpha-sialidase</fullName>
        <ecNumber evidence="3">3.2.1.18</ecNumber>
    </recommendedName>
</protein>
<dbReference type="SUPFAM" id="SSF50939">
    <property type="entry name" value="Sialidases"/>
    <property type="match status" value="1"/>
</dbReference>
<dbReference type="Proteomes" id="UP001348817">
    <property type="component" value="Plasmid pFA3"/>
</dbReference>
<evidence type="ECO:0000256" key="3">
    <source>
        <dbReference type="ARBA" id="ARBA00012733"/>
    </source>
</evidence>
<dbReference type="GO" id="GO:0009313">
    <property type="term" value="P:oligosaccharide catabolic process"/>
    <property type="evidence" value="ECO:0007669"/>
    <property type="project" value="TreeGrafter"/>
</dbReference>
<keyword evidence="6" id="KW-0614">Plasmid</keyword>
<dbReference type="KEGG" id="fax:FUAX_46690"/>
<comment type="similarity">
    <text evidence="2">Belongs to the glycosyl hydrolase 33 family.</text>
</comment>
<dbReference type="Gene3D" id="2.120.10.10">
    <property type="match status" value="1"/>
</dbReference>
<dbReference type="Pfam" id="PF14873">
    <property type="entry name" value="BNR_assoc_N"/>
    <property type="match status" value="1"/>
</dbReference>
<evidence type="ECO:0000256" key="2">
    <source>
        <dbReference type="ARBA" id="ARBA00009348"/>
    </source>
</evidence>
<dbReference type="EMBL" id="AP025317">
    <property type="protein sequence ID" value="BDD12237.1"/>
    <property type="molecule type" value="Genomic_DNA"/>
</dbReference>
<evidence type="ECO:0000313" key="6">
    <source>
        <dbReference type="EMBL" id="BDD12237.1"/>
    </source>
</evidence>
<dbReference type="InterPro" id="IPR011040">
    <property type="entry name" value="Sialidase"/>
</dbReference>
<sequence length="673" mass="74467">MKKIFIFLSLLAGIGCSSPKTVPVQSDFEALKPGKLREFADNSGKWKMLDDFIHPVNWSVASGKSALLFPSGKEKTLEFVPTTPQECYSLGFTARRLVNKGPFSVDVLCHDGKKWNTAGHVGDEMQTGFTDYIFPLTQRVEKVRFVVTTPSGSGVIIDDFFMLRNSPMQIDSVSVTHHQVPVLKGKATNNLGLITVYTQGVKEVRKMTELAIELTEPTRLEDIESMALYYSGVSARMDGAKLLASAPTPAKSLAFACDQELRHGKNHFWISAKLKNNADILHKIKVNVTSVKLDGDAFDFSENKKHQPQRLGIAIKQAGEDGVPIYRIPGLATTNKGTLIAVYDVRRDVIKNMSSDLPNPVDVGMQRSEDGGRTWSPMQVVMDMGNDDEEGAFGNGIGDPAILVDKTTGTIWVMATWSHGDNAWAGSGKGLTKKETGQLILVKSDDDGKTWSKPINITRQVKKPDWHYLLQGPGRGITMKDGTIVFAAQYQDGTKKRIPFSTIIYSKDHGKTWKIENGPLANTTEAQVVELEPGTLMLNMRDNRNRGEKGDKNGRAIFITKDLGKTWTEHPTSHGALKEPTCMASLHKQILGGREVLYFSNPDSKYSRDHITIKASKDFGKTWKKENQVLLDELRGAGYSCLTDVGEKYVGILYESSQAHLIYQLIPVSEILN</sequence>
<dbReference type="RefSeq" id="WP_338395378.1">
    <property type="nucleotide sequence ID" value="NZ_AP025317.1"/>
</dbReference>
<feature type="domain" description="Sialidase N-terminal" evidence="5">
    <location>
        <begin position="171"/>
        <end position="296"/>
    </location>
</feature>
<evidence type="ECO:0000259" key="5">
    <source>
        <dbReference type="Pfam" id="PF14873"/>
    </source>
</evidence>
<dbReference type="EC" id="3.2.1.18" evidence="3"/>
<dbReference type="PANTHER" id="PTHR10628">
    <property type="entry name" value="SIALIDASE"/>
    <property type="match status" value="1"/>
</dbReference>
<feature type="domain" description="Sialidase" evidence="4">
    <location>
        <begin position="362"/>
        <end position="648"/>
    </location>
</feature>
<dbReference type="AlphaFoldDB" id="A0AAU9CWF5"/>
<organism evidence="6 7">
    <name type="scientific">Fulvitalea axinellae</name>
    <dbReference type="NCBI Taxonomy" id="1182444"/>
    <lineage>
        <taxon>Bacteria</taxon>
        <taxon>Pseudomonadati</taxon>
        <taxon>Bacteroidota</taxon>
        <taxon>Cytophagia</taxon>
        <taxon>Cytophagales</taxon>
        <taxon>Persicobacteraceae</taxon>
        <taxon>Fulvitalea</taxon>
    </lineage>
</organism>
<geneLocation type="plasmid" evidence="6 7">
    <name>pFA3</name>
</geneLocation>
<keyword evidence="7" id="KW-1185">Reference proteome</keyword>
<dbReference type="InterPro" id="IPR029456">
    <property type="entry name" value="Sialidase_N"/>
</dbReference>
<dbReference type="PROSITE" id="PS51257">
    <property type="entry name" value="PROKAR_LIPOPROTEIN"/>
    <property type="match status" value="1"/>
</dbReference>
<dbReference type="PANTHER" id="PTHR10628:SF30">
    <property type="entry name" value="EXO-ALPHA-SIALIDASE"/>
    <property type="match status" value="1"/>
</dbReference>
<evidence type="ECO:0000259" key="4">
    <source>
        <dbReference type="Pfam" id="PF13088"/>
    </source>
</evidence>
<name>A0AAU9CWF5_9BACT</name>
<dbReference type="InterPro" id="IPR026856">
    <property type="entry name" value="Sialidase_fam"/>
</dbReference>
<dbReference type="Gene3D" id="2.60.40.1290">
    <property type="match status" value="2"/>
</dbReference>
<dbReference type="Pfam" id="PF13088">
    <property type="entry name" value="BNR_2"/>
    <property type="match status" value="1"/>
</dbReference>
<dbReference type="GO" id="GO:0016020">
    <property type="term" value="C:membrane"/>
    <property type="evidence" value="ECO:0007669"/>
    <property type="project" value="TreeGrafter"/>
</dbReference>
<dbReference type="InterPro" id="IPR036278">
    <property type="entry name" value="Sialidase_sf"/>
</dbReference>
<dbReference type="GO" id="GO:0006689">
    <property type="term" value="P:ganglioside catabolic process"/>
    <property type="evidence" value="ECO:0007669"/>
    <property type="project" value="TreeGrafter"/>
</dbReference>
<evidence type="ECO:0000256" key="1">
    <source>
        <dbReference type="ARBA" id="ARBA00000427"/>
    </source>
</evidence>
<dbReference type="CDD" id="cd15482">
    <property type="entry name" value="Sialidase_non-viral"/>
    <property type="match status" value="1"/>
</dbReference>